<comment type="caution">
    <text evidence="2">The sequence shown here is derived from an EMBL/GenBank/DDBJ whole genome shotgun (WGS) entry which is preliminary data.</text>
</comment>
<feature type="transmembrane region" description="Helical" evidence="1">
    <location>
        <begin position="97"/>
        <end position="114"/>
    </location>
</feature>
<keyword evidence="1" id="KW-0472">Membrane</keyword>
<reference evidence="2 3" key="1">
    <citation type="submission" date="2018-05" db="EMBL/GenBank/DDBJ databases">
        <title>The Hungate 1000. A catalogue of reference genomes from the rumen microbiome.</title>
        <authorList>
            <person name="Kelly W."/>
        </authorList>
    </citation>
    <scope>NUCLEOTIDE SEQUENCE [LARGE SCALE GENOMIC DNA]</scope>
    <source>
        <strain evidence="2 3">SAb67</strain>
    </source>
</reference>
<dbReference type="EMBL" id="QGDI01000006">
    <property type="protein sequence ID" value="PWJ12545.1"/>
    <property type="molecule type" value="Genomic_DNA"/>
</dbReference>
<feature type="transmembrane region" description="Helical" evidence="1">
    <location>
        <begin position="244"/>
        <end position="268"/>
    </location>
</feature>
<dbReference type="OrthoDB" id="1820051at2"/>
<evidence type="ECO:0000313" key="3">
    <source>
        <dbReference type="Proteomes" id="UP000245720"/>
    </source>
</evidence>
<dbReference type="Proteomes" id="UP000245720">
    <property type="component" value="Unassembled WGS sequence"/>
</dbReference>
<feature type="transmembrane region" description="Helical" evidence="1">
    <location>
        <begin position="166"/>
        <end position="185"/>
    </location>
</feature>
<keyword evidence="1" id="KW-1133">Transmembrane helix</keyword>
<dbReference type="RefSeq" id="WP_109726412.1">
    <property type="nucleotide sequence ID" value="NZ_QGDI01000006.1"/>
</dbReference>
<feature type="transmembrane region" description="Helical" evidence="1">
    <location>
        <begin position="302"/>
        <end position="319"/>
    </location>
</feature>
<evidence type="ECO:0000256" key="1">
    <source>
        <dbReference type="SAM" id="Phobius"/>
    </source>
</evidence>
<feature type="transmembrane region" description="Helical" evidence="1">
    <location>
        <begin position="64"/>
        <end position="91"/>
    </location>
</feature>
<sequence>MNSLTKNQLCALLLITDMFGLCCMRGSISTATLWGVLGGTAIQFLIALAFAVQGRGLSRAAELFFLLYAVFCGGTVFSELWQSSAVIYIPYESSRGVWGRLMTAGLVAAVCLYISSTGMKSAGRAAVIAAAVGISCLAIDLASAAVNADWQNLWRPERRSTFAELIRGFAVSGGLGSFAVFLGEVRGDRVRTTVRYFAAKAAISAAVLLTALAVAGGIMPVTDFPVITAAQLSQPFEAQRIDSLFLVVFSVFAVFSAALQVMTGAFLLSRVFPSFRRWKSTAVILCTVGAACLIWGRELLLLRGAGAAVALIFAAFTGKKISAVQTADR</sequence>
<proteinExistence type="predicted"/>
<dbReference type="AlphaFoldDB" id="A0A315XY87"/>
<accession>A0A315XY87</accession>
<feature type="transmembrane region" description="Helical" evidence="1">
    <location>
        <begin position="197"/>
        <end position="219"/>
    </location>
</feature>
<feature type="transmembrane region" description="Helical" evidence="1">
    <location>
        <begin position="126"/>
        <end position="146"/>
    </location>
</feature>
<keyword evidence="1" id="KW-0812">Transmembrane</keyword>
<name>A0A315XY87_RUMFL</name>
<organism evidence="2 3">
    <name type="scientific">Ruminococcus flavefaciens</name>
    <dbReference type="NCBI Taxonomy" id="1265"/>
    <lineage>
        <taxon>Bacteria</taxon>
        <taxon>Bacillati</taxon>
        <taxon>Bacillota</taxon>
        <taxon>Clostridia</taxon>
        <taxon>Eubacteriales</taxon>
        <taxon>Oscillospiraceae</taxon>
        <taxon>Ruminococcus</taxon>
    </lineage>
</organism>
<evidence type="ECO:0000313" key="2">
    <source>
        <dbReference type="EMBL" id="PWJ12545.1"/>
    </source>
</evidence>
<protein>
    <submittedName>
        <fullName evidence="2">Uncharacterized protein</fullName>
    </submittedName>
</protein>
<gene>
    <name evidence="2" type="ORF">IE37_01628</name>
</gene>
<feature type="transmembrane region" description="Helical" evidence="1">
    <location>
        <begin position="34"/>
        <end position="52"/>
    </location>
</feature>